<feature type="non-terminal residue" evidence="2">
    <location>
        <position position="123"/>
    </location>
</feature>
<dbReference type="STRING" id="1661398.A0A482VT50"/>
<comment type="caution">
    <text evidence="2">The sequence shown here is derived from an EMBL/GenBank/DDBJ whole genome shotgun (WGS) entry which is preliminary data.</text>
</comment>
<dbReference type="Proteomes" id="UP000292052">
    <property type="component" value="Unassembled WGS sequence"/>
</dbReference>
<dbReference type="InterPro" id="IPR036291">
    <property type="entry name" value="NAD(P)-bd_dom_sf"/>
</dbReference>
<dbReference type="InterPro" id="IPR002347">
    <property type="entry name" value="SDR_fam"/>
</dbReference>
<sequence>MEGRTVIITGSNRGIGKATAMEIAKRGARIILACRNLDMAEKVQKEIIHETKNRSIVVKKLDLSSQKSIREFAAEINKTESSLNVLLHNAGIVNRHIEKTEDNLELTMATNHFGPFLLTHLLI</sequence>
<dbReference type="Gene3D" id="3.40.50.720">
    <property type="entry name" value="NAD(P)-binding Rossmann-like Domain"/>
    <property type="match status" value="1"/>
</dbReference>
<keyword evidence="1" id="KW-0560">Oxidoreductase</keyword>
<protein>
    <submittedName>
        <fullName evidence="2">Adh short and/or KR domain containing protein</fullName>
    </submittedName>
</protein>
<dbReference type="PRINTS" id="PR00081">
    <property type="entry name" value="GDHRDH"/>
</dbReference>
<accession>A0A482VT50</accession>
<dbReference type="Pfam" id="PF00106">
    <property type="entry name" value="adh_short"/>
    <property type="match status" value="1"/>
</dbReference>
<evidence type="ECO:0000313" key="2">
    <source>
        <dbReference type="EMBL" id="RZC35467.1"/>
    </source>
</evidence>
<dbReference type="PANTHER" id="PTHR43157:SF66">
    <property type="entry name" value="WW DOMAIN-CONTAINING OXIDOREDUCTASE-LIKE PROTEIN"/>
    <property type="match status" value="1"/>
</dbReference>
<gene>
    <name evidence="2" type="ORF">BDFB_014310</name>
</gene>
<dbReference type="OrthoDB" id="191139at2759"/>
<organism evidence="2 3">
    <name type="scientific">Asbolus verrucosus</name>
    <name type="common">Desert ironclad beetle</name>
    <dbReference type="NCBI Taxonomy" id="1661398"/>
    <lineage>
        <taxon>Eukaryota</taxon>
        <taxon>Metazoa</taxon>
        <taxon>Ecdysozoa</taxon>
        <taxon>Arthropoda</taxon>
        <taxon>Hexapoda</taxon>
        <taxon>Insecta</taxon>
        <taxon>Pterygota</taxon>
        <taxon>Neoptera</taxon>
        <taxon>Endopterygota</taxon>
        <taxon>Coleoptera</taxon>
        <taxon>Polyphaga</taxon>
        <taxon>Cucujiformia</taxon>
        <taxon>Tenebrionidae</taxon>
        <taxon>Pimeliinae</taxon>
        <taxon>Asbolus</taxon>
    </lineage>
</organism>
<dbReference type="AlphaFoldDB" id="A0A482VT50"/>
<dbReference type="SUPFAM" id="SSF51735">
    <property type="entry name" value="NAD(P)-binding Rossmann-fold domains"/>
    <property type="match status" value="1"/>
</dbReference>
<evidence type="ECO:0000313" key="3">
    <source>
        <dbReference type="Proteomes" id="UP000292052"/>
    </source>
</evidence>
<dbReference type="EMBL" id="QDEB01070456">
    <property type="protein sequence ID" value="RZC35467.1"/>
    <property type="molecule type" value="Genomic_DNA"/>
</dbReference>
<dbReference type="PANTHER" id="PTHR43157">
    <property type="entry name" value="PHOSPHATIDYLINOSITOL-GLYCAN BIOSYNTHESIS CLASS F PROTEIN-RELATED"/>
    <property type="match status" value="1"/>
</dbReference>
<keyword evidence="3" id="KW-1185">Reference proteome</keyword>
<dbReference type="GO" id="GO:0016491">
    <property type="term" value="F:oxidoreductase activity"/>
    <property type="evidence" value="ECO:0007669"/>
    <property type="project" value="UniProtKB-KW"/>
</dbReference>
<name>A0A482VT50_ASBVE</name>
<evidence type="ECO:0000256" key="1">
    <source>
        <dbReference type="ARBA" id="ARBA00023002"/>
    </source>
</evidence>
<reference evidence="2 3" key="1">
    <citation type="submission" date="2017-03" db="EMBL/GenBank/DDBJ databases">
        <title>Genome of the blue death feigning beetle - Asbolus verrucosus.</title>
        <authorList>
            <person name="Rider S.D."/>
        </authorList>
    </citation>
    <scope>NUCLEOTIDE SEQUENCE [LARGE SCALE GENOMIC DNA]</scope>
    <source>
        <strain evidence="2">Butters</strain>
        <tissue evidence="2">Head and leg muscle</tissue>
    </source>
</reference>
<proteinExistence type="predicted"/>